<proteinExistence type="inferred from homology"/>
<dbReference type="AlphaFoldDB" id="A0A330GJ69"/>
<dbReference type="PANTHER" id="PTHR30427:SF1">
    <property type="entry name" value="TRANSCRIPTIONAL ACTIVATOR PROTEIN LYSR"/>
    <property type="match status" value="1"/>
</dbReference>
<sequence length="319" mass="35151">MELLQSGLKLRQLQVFRAVLRAGSTRQAAIALGISQPAVSQHIKQLEALLGITLFERSTNRIVPSREAWELLRNVELALTSLDRLEASIFAMKNEERQQIAIAAPAVFGFVTLPKVVATIHSKTGSSVRSISGNYRQVGEHILSGRADLGISRLPLDPRLFEWAPIGSAHNVCIFHPKHRFSRKACVEASDLAGETIVDIDPEFAAHQMNFNALRFAGVEPDILVEYDSNGYEVGFVSAGLGVSITNEIIAREYAAFDLEARPVDPSALYHYVAIWQRGRTFSSTLEMSLDAIRSAFANCLPANDIARDTDRPALTARR</sequence>
<dbReference type="SUPFAM" id="SSF53850">
    <property type="entry name" value="Periplasmic binding protein-like II"/>
    <property type="match status" value="1"/>
</dbReference>
<dbReference type="GO" id="GO:0043565">
    <property type="term" value="F:sequence-specific DNA binding"/>
    <property type="evidence" value="ECO:0007669"/>
    <property type="project" value="TreeGrafter"/>
</dbReference>
<protein>
    <submittedName>
        <fullName evidence="6">LysR family transcriptional regulator</fullName>
    </submittedName>
</protein>
<organism evidence="6 7">
    <name type="scientific">Mesorhizobium atlanticum</name>
    <dbReference type="NCBI Taxonomy" id="2233532"/>
    <lineage>
        <taxon>Bacteria</taxon>
        <taxon>Pseudomonadati</taxon>
        <taxon>Pseudomonadota</taxon>
        <taxon>Alphaproteobacteria</taxon>
        <taxon>Hyphomicrobiales</taxon>
        <taxon>Phyllobacteriaceae</taxon>
        <taxon>Mesorhizobium</taxon>
    </lineage>
</organism>
<dbReference type="Gene3D" id="1.10.10.10">
    <property type="entry name" value="Winged helix-like DNA-binding domain superfamily/Winged helix DNA-binding domain"/>
    <property type="match status" value="1"/>
</dbReference>
<gene>
    <name evidence="6" type="ORF">DPM35_29150</name>
</gene>
<dbReference type="InterPro" id="IPR005119">
    <property type="entry name" value="LysR_subst-bd"/>
</dbReference>
<dbReference type="Pfam" id="PF03466">
    <property type="entry name" value="LysR_substrate"/>
    <property type="match status" value="1"/>
</dbReference>
<keyword evidence="2" id="KW-0805">Transcription regulation</keyword>
<dbReference type="RefSeq" id="WP_112130855.1">
    <property type="nucleotide sequence ID" value="NZ_QMBQ01000011.1"/>
</dbReference>
<dbReference type="Pfam" id="PF00126">
    <property type="entry name" value="HTH_1"/>
    <property type="match status" value="1"/>
</dbReference>
<evidence type="ECO:0000256" key="1">
    <source>
        <dbReference type="ARBA" id="ARBA00009437"/>
    </source>
</evidence>
<keyword evidence="7" id="KW-1185">Reference proteome</keyword>
<evidence type="ECO:0000313" key="6">
    <source>
        <dbReference type="EMBL" id="RAZ72413.1"/>
    </source>
</evidence>
<comment type="similarity">
    <text evidence="1">Belongs to the LysR transcriptional regulatory family.</text>
</comment>
<evidence type="ECO:0000256" key="3">
    <source>
        <dbReference type="ARBA" id="ARBA00023125"/>
    </source>
</evidence>
<evidence type="ECO:0000259" key="5">
    <source>
        <dbReference type="PROSITE" id="PS50931"/>
    </source>
</evidence>
<evidence type="ECO:0000256" key="2">
    <source>
        <dbReference type="ARBA" id="ARBA00023015"/>
    </source>
</evidence>
<reference evidence="6 7" key="1">
    <citation type="submission" date="2018-07" db="EMBL/GenBank/DDBJ databases">
        <title>Diversity of Mesorhizobium strains in Brazil.</title>
        <authorList>
            <person name="Helene L.C.F."/>
            <person name="Dall'Agnol R."/>
            <person name="Delamuta J.R.M."/>
            <person name="Hungria M."/>
        </authorList>
    </citation>
    <scope>NUCLEOTIDE SEQUENCE [LARGE SCALE GENOMIC DNA]</scope>
    <source>
        <strain evidence="6 7">CNPSo 3140</strain>
    </source>
</reference>
<dbReference type="InterPro" id="IPR036388">
    <property type="entry name" value="WH-like_DNA-bd_sf"/>
</dbReference>
<evidence type="ECO:0000256" key="4">
    <source>
        <dbReference type="ARBA" id="ARBA00023163"/>
    </source>
</evidence>
<comment type="caution">
    <text evidence="6">The sequence shown here is derived from an EMBL/GenBank/DDBJ whole genome shotgun (WGS) entry which is preliminary data.</text>
</comment>
<dbReference type="OrthoDB" id="7260751at2"/>
<accession>A0A330GJ69</accession>
<dbReference type="SUPFAM" id="SSF46785">
    <property type="entry name" value="Winged helix' DNA-binding domain"/>
    <property type="match status" value="1"/>
</dbReference>
<keyword evidence="3" id="KW-0238">DNA-binding</keyword>
<feature type="domain" description="HTH lysR-type" evidence="5">
    <location>
        <begin position="8"/>
        <end position="65"/>
    </location>
</feature>
<dbReference type="Proteomes" id="UP000251956">
    <property type="component" value="Unassembled WGS sequence"/>
</dbReference>
<name>A0A330GJ69_9HYPH</name>
<dbReference type="GO" id="GO:0010628">
    <property type="term" value="P:positive regulation of gene expression"/>
    <property type="evidence" value="ECO:0007669"/>
    <property type="project" value="TreeGrafter"/>
</dbReference>
<dbReference type="PRINTS" id="PR00039">
    <property type="entry name" value="HTHLYSR"/>
</dbReference>
<dbReference type="EMBL" id="QMBQ01000011">
    <property type="protein sequence ID" value="RAZ72413.1"/>
    <property type="molecule type" value="Genomic_DNA"/>
</dbReference>
<dbReference type="InterPro" id="IPR036390">
    <property type="entry name" value="WH_DNA-bd_sf"/>
</dbReference>
<dbReference type="Gene3D" id="3.40.190.290">
    <property type="match status" value="1"/>
</dbReference>
<keyword evidence="4" id="KW-0804">Transcription</keyword>
<dbReference type="PANTHER" id="PTHR30427">
    <property type="entry name" value="TRANSCRIPTIONAL ACTIVATOR PROTEIN LYSR"/>
    <property type="match status" value="1"/>
</dbReference>
<evidence type="ECO:0000313" key="7">
    <source>
        <dbReference type="Proteomes" id="UP000251956"/>
    </source>
</evidence>
<dbReference type="PROSITE" id="PS50931">
    <property type="entry name" value="HTH_LYSR"/>
    <property type="match status" value="1"/>
</dbReference>
<dbReference type="GO" id="GO:0003700">
    <property type="term" value="F:DNA-binding transcription factor activity"/>
    <property type="evidence" value="ECO:0007669"/>
    <property type="project" value="InterPro"/>
</dbReference>
<dbReference type="InterPro" id="IPR000847">
    <property type="entry name" value="LysR_HTH_N"/>
</dbReference>